<sequence>MKKDSECEQTLSIYPSSNLNQVCLIESNEEGFSRFASGTVLNNGEIRTSDRRFIICRENYLGIAGVYNGQPFVGGDIPLTNPRPLFVPSHTTLTTINESSEFENVVRQTLRQFKEAGCTASLPDSI</sequence>
<dbReference type="Proteomes" id="UP000654482">
    <property type="component" value="Unassembled WGS sequence"/>
</dbReference>
<evidence type="ECO:0000313" key="1">
    <source>
        <dbReference type="EMBL" id="MBE9118566.1"/>
    </source>
</evidence>
<gene>
    <name evidence="1" type="ORF">IQ249_22000</name>
</gene>
<name>A0A8J7DZM0_9CYAN</name>
<dbReference type="RefSeq" id="WP_194031650.1">
    <property type="nucleotide sequence ID" value="NZ_JADEWZ010000052.1"/>
</dbReference>
<comment type="caution">
    <text evidence="1">The sequence shown here is derived from an EMBL/GenBank/DDBJ whole genome shotgun (WGS) entry which is preliminary data.</text>
</comment>
<reference evidence="1" key="1">
    <citation type="submission" date="2020-10" db="EMBL/GenBank/DDBJ databases">
        <authorList>
            <person name="Castelo-Branco R."/>
            <person name="Eusebio N."/>
            <person name="Adriana R."/>
            <person name="Vieira A."/>
            <person name="Brugerolle De Fraissinette N."/>
            <person name="Rezende De Castro R."/>
            <person name="Schneider M.P."/>
            <person name="Vasconcelos V."/>
            <person name="Leao P.N."/>
        </authorList>
    </citation>
    <scope>NUCLEOTIDE SEQUENCE</scope>
    <source>
        <strain evidence="1">LEGE 07157</strain>
    </source>
</reference>
<evidence type="ECO:0000313" key="2">
    <source>
        <dbReference type="Proteomes" id="UP000654482"/>
    </source>
</evidence>
<dbReference type="EMBL" id="JADEWZ010000052">
    <property type="protein sequence ID" value="MBE9118566.1"/>
    <property type="molecule type" value="Genomic_DNA"/>
</dbReference>
<proteinExistence type="predicted"/>
<organism evidence="1 2">
    <name type="scientific">Lusitaniella coriacea LEGE 07157</name>
    <dbReference type="NCBI Taxonomy" id="945747"/>
    <lineage>
        <taxon>Bacteria</taxon>
        <taxon>Bacillati</taxon>
        <taxon>Cyanobacteriota</taxon>
        <taxon>Cyanophyceae</taxon>
        <taxon>Spirulinales</taxon>
        <taxon>Lusitaniellaceae</taxon>
        <taxon>Lusitaniella</taxon>
    </lineage>
</organism>
<keyword evidence="2" id="KW-1185">Reference proteome</keyword>
<accession>A0A8J7DZM0</accession>
<protein>
    <submittedName>
        <fullName evidence="1">Uncharacterized protein</fullName>
    </submittedName>
</protein>
<dbReference type="AlphaFoldDB" id="A0A8J7DZM0"/>